<dbReference type="EMBL" id="QFFI01000013">
    <property type="protein sequence ID" value="PWG63138.1"/>
    <property type="molecule type" value="Genomic_DNA"/>
</dbReference>
<dbReference type="SUPFAM" id="SSF52540">
    <property type="entry name" value="P-loop containing nucleoside triphosphate hydrolases"/>
    <property type="match status" value="1"/>
</dbReference>
<comment type="caution">
    <text evidence="11">The sequence shown here is derived from an EMBL/GenBank/DDBJ whole genome shotgun (WGS) entry which is preliminary data.</text>
</comment>
<comment type="subcellular location">
    <subcellularLocation>
        <location evidence="1">Cell membrane</location>
        <topology evidence="1">Multi-pass membrane protein</topology>
    </subcellularLocation>
</comment>
<evidence type="ECO:0000259" key="9">
    <source>
        <dbReference type="PROSITE" id="PS50893"/>
    </source>
</evidence>
<feature type="transmembrane region" description="Helical" evidence="8">
    <location>
        <begin position="234"/>
        <end position="257"/>
    </location>
</feature>
<evidence type="ECO:0000313" key="11">
    <source>
        <dbReference type="EMBL" id="PWG63138.1"/>
    </source>
</evidence>
<dbReference type="Gene3D" id="1.20.1560.10">
    <property type="entry name" value="ABC transporter type 1, transmembrane domain"/>
    <property type="match status" value="1"/>
</dbReference>
<dbReference type="GO" id="GO:0140359">
    <property type="term" value="F:ABC-type transporter activity"/>
    <property type="evidence" value="ECO:0007669"/>
    <property type="project" value="InterPro"/>
</dbReference>
<evidence type="ECO:0000256" key="6">
    <source>
        <dbReference type="ARBA" id="ARBA00023136"/>
    </source>
</evidence>
<sequence length="623" mass="61984">MSPAAALLVGLAREHSRALAGGVAVGLLWRGGQLAAPALTEAAIDRGLMPGDAGALLVWTAALAVTGLLVAITTGARHHYAGRAGYGAEASLREALAGALAGSALGAAERTSRVTGDARAVGALFEAAPSNVGLVVALAGATTALIATDPWLAAAGLAPLLALGAVTVAAVPGLRRLSHALQQSRAALGATVGESVSGIQVVQGVGLAAGLDRRFAAESAAARYAGEAFADRQAALAGLGTLATGLGLAGLLTAAAWRLPGGSITPGSIVAASAYLLLLAPAVQGLTWRVSAAVRAWAAAERLAGLAASAPQRPSGSAGLPDLARISHRFAKRGRGDGGQDKARESPGAQAYSTVRRAPGPSATQDCPPDPRPQPGIGEICGLTGHLVFEGVRVSAADGTPCLNLDLAIPAGQRVAVLGASGAGKSLLLALAAGIDTPAAGRVTLDGVAVAALSPEARRRAVAVGFGTPFLFADTVAANIALARPDAVAAEIEAAARAAALHEEILALPHGYATRLGERGLTLSGGQRQRLGLTRALLARPRLLLLDDVTSALDAATEAQILPRLAAAATGRTLVFATSRPAPLALAERVLVLEAGRIVADGAPAELADHPLLRAMAAGGEVR</sequence>
<organism evidence="11 12">
    <name type="scientific">Sediminicurvatus halobius</name>
    <dbReference type="NCBI Taxonomy" id="2182432"/>
    <lineage>
        <taxon>Bacteria</taxon>
        <taxon>Pseudomonadati</taxon>
        <taxon>Pseudomonadota</taxon>
        <taxon>Gammaproteobacteria</taxon>
        <taxon>Chromatiales</taxon>
        <taxon>Ectothiorhodospiraceae</taxon>
        <taxon>Sediminicurvatus</taxon>
    </lineage>
</organism>
<keyword evidence="2 8" id="KW-0812">Transmembrane</keyword>
<dbReference type="RefSeq" id="WP_109678638.1">
    <property type="nucleotide sequence ID" value="NZ_CP086615.1"/>
</dbReference>
<keyword evidence="3" id="KW-0547">Nucleotide-binding</keyword>
<reference evidence="11 12" key="1">
    <citation type="submission" date="2018-05" db="EMBL/GenBank/DDBJ databases">
        <title>Spiribacter halobius sp. nov., a moderately halophilic bacterium isolated from marine solar saltern.</title>
        <authorList>
            <person name="Zheng W.-S."/>
            <person name="Lu D.-C."/>
            <person name="Du Z.-J."/>
        </authorList>
    </citation>
    <scope>NUCLEOTIDE SEQUENCE [LARGE SCALE GENOMIC DNA]</scope>
    <source>
        <strain evidence="11 12">E85</strain>
    </source>
</reference>
<dbReference type="SMART" id="SM00382">
    <property type="entry name" value="AAA"/>
    <property type="match status" value="1"/>
</dbReference>
<feature type="region of interest" description="Disordered" evidence="7">
    <location>
        <begin position="332"/>
        <end position="376"/>
    </location>
</feature>
<evidence type="ECO:0000259" key="10">
    <source>
        <dbReference type="PROSITE" id="PS50929"/>
    </source>
</evidence>
<name>A0A2U2N259_9GAMM</name>
<dbReference type="GO" id="GO:0016887">
    <property type="term" value="F:ATP hydrolysis activity"/>
    <property type="evidence" value="ECO:0007669"/>
    <property type="project" value="InterPro"/>
</dbReference>
<dbReference type="SUPFAM" id="SSF90123">
    <property type="entry name" value="ABC transporter transmembrane region"/>
    <property type="match status" value="1"/>
</dbReference>
<keyword evidence="4" id="KW-0067">ATP-binding</keyword>
<protein>
    <recommendedName>
        <fullName evidence="13">ABC transporter ATP-binding protein</fullName>
    </recommendedName>
</protein>
<dbReference type="GO" id="GO:0005886">
    <property type="term" value="C:plasma membrane"/>
    <property type="evidence" value="ECO:0007669"/>
    <property type="project" value="UniProtKB-SubCell"/>
</dbReference>
<evidence type="ECO:0000256" key="1">
    <source>
        <dbReference type="ARBA" id="ARBA00004651"/>
    </source>
</evidence>
<feature type="transmembrane region" description="Helical" evidence="8">
    <location>
        <begin position="152"/>
        <end position="174"/>
    </location>
</feature>
<accession>A0A2U2N259</accession>
<keyword evidence="5 8" id="KW-1133">Transmembrane helix</keyword>
<gene>
    <name evidence="11" type="ORF">DEM34_09825</name>
</gene>
<dbReference type="InterPro" id="IPR011527">
    <property type="entry name" value="ABC1_TM_dom"/>
</dbReference>
<dbReference type="InterPro" id="IPR027417">
    <property type="entry name" value="P-loop_NTPase"/>
</dbReference>
<dbReference type="PANTHER" id="PTHR24221:SF654">
    <property type="entry name" value="ATP-BINDING CASSETTE SUB-FAMILY B MEMBER 6"/>
    <property type="match status" value="1"/>
</dbReference>
<dbReference type="Pfam" id="PF00664">
    <property type="entry name" value="ABC_membrane"/>
    <property type="match status" value="1"/>
</dbReference>
<dbReference type="Pfam" id="PF00005">
    <property type="entry name" value="ABC_tran"/>
    <property type="match status" value="1"/>
</dbReference>
<evidence type="ECO:0000256" key="8">
    <source>
        <dbReference type="SAM" id="Phobius"/>
    </source>
</evidence>
<dbReference type="InterPro" id="IPR036640">
    <property type="entry name" value="ABC1_TM_sf"/>
</dbReference>
<feature type="domain" description="ABC transmembrane type-1" evidence="10">
    <location>
        <begin position="20"/>
        <end position="295"/>
    </location>
</feature>
<dbReference type="Gene3D" id="3.40.50.300">
    <property type="entry name" value="P-loop containing nucleotide triphosphate hydrolases"/>
    <property type="match status" value="1"/>
</dbReference>
<dbReference type="InterPro" id="IPR039421">
    <property type="entry name" value="Type_1_exporter"/>
</dbReference>
<evidence type="ECO:0000256" key="5">
    <source>
        <dbReference type="ARBA" id="ARBA00022989"/>
    </source>
</evidence>
<dbReference type="PROSITE" id="PS50893">
    <property type="entry name" value="ABC_TRANSPORTER_2"/>
    <property type="match status" value="1"/>
</dbReference>
<proteinExistence type="predicted"/>
<evidence type="ECO:0000256" key="7">
    <source>
        <dbReference type="SAM" id="MobiDB-lite"/>
    </source>
</evidence>
<dbReference type="GO" id="GO:0005524">
    <property type="term" value="F:ATP binding"/>
    <property type="evidence" value="ECO:0007669"/>
    <property type="project" value="UniProtKB-KW"/>
</dbReference>
<dbReference type="Proteomes" id="UP000245474">
    <property type="component" value="Unassembled WGS sequence"/>
</dbReference>
<feature type="transmembrane region" description="Helical" evidence="8">
    <location>
        <begin position="56"/>
        <end position="76"/>
    </location>
</feature>
<dbReference type="OrthoDB" id="9806127at2"/>
<dbReference type="GO" id="GO:0034040">
    <property type="term" value="F:ATPase-coupled lipid transmembrane transporter activity"/>
    <property type="evidence" value="ECO:0007669"/>
    <property type="project" value="TreeGrafter"/>
</dbReference>
<dbReference type="PANTHER" id="PTHR24221">
    <property type="entry name" value="ATP-BINDING CASSETTE SUB-FAMILY B"/>
    <property type="match status" value="1"/>
</dbReference>
<dbReference type="AlphaFoldDB" id="A0A2U2N259"/>
<dbReference type="InterPro" id="IPR003593">
    <property type="entry name" value="AAA+_ATPase"/>
</dbReference>
<feature type="domain" description="ABC transporter" evidence="9">
    <location>
        <begin position="387"/>
        <end position="620"/>
    </location>
</feature>
<feature type="compositionally biased region" description="Basic and acidic residues" evidence="7">
    <location>
        <begin position="334"/>
        <end position="345"/>
    </location>
</feature>
<evidence type="ECO:0000313" key="12">
    <source>
        <dbReference type="Proteomes" id="UP000245474"/>
    </source>
</evidence>
<dbReference type="InterPro" id="IPR003439">
    <property type="entry name" value="ABC_transporter-like_ATP-bd"/>
</dbReference>
<evidence type="ECO:0000256" key="3">
    <source>
        <dbReference type="ARBA" id="ARBA00022741"/>
    </source>
</evidence>
<keyword evidence="6 8" id="KW-0472">Membrane</keyword>
<dbReference type="PROSITE" id="PS50929">
    <property type="entry name" value="ABC_TM1F"/>
    <property type="match status" value="1"/>
</dbReference>
<feature type="transmembrane region" description="Helical" evidence="8">
    <location>
        <begin position="120"/>
        <end position="146"/>
    </location>
</feature>
<evidence type="ECO:0008006" key="13">
    <source>
        <dbReference type="Google" id="ProtNLM"/>
    </source>
</evidence>
<evidence type="ECO:0000256" key="4">
    <source>
        <dbReference type="ARBA" id="ARBA00022840"/>
    </source>
</evidence>
<keyword evidence="12" id="KW-1185">Reference proteome</keyword>
<evidence type="ECO:0000256" key="2">
    <source>
        <dbReference type="ARBA" id="ARBA00022692"/>
    </source>
</evidence>